<comment type="caution">
    <text evidence="1">The sequence shown here is derived from an EMBL/GenBank/DDBJ whole genome shotgun (WGS) entry which is preliminary data.</text>
</comment>
<reference evidence="1" key="1">
    <citation type="submission" date="2022-11" db="EMBL/GenBank/DDBJ databases">
        <title>Hoeflea poritis sp. nov., isolated from scleractinian coral Porites lutea.</title>
        <authorList>
            <person name="Zhang G."/>
            <person name="Wei Q."/>
            <person name="Cai L."/>
        </authorList>
    </citation>
    <scope>NUCLEOTIDE SEQUENCE</scope>
    <source>
        <strain evidence="1">E7-10</strain>
    </source>
</reference>
<gene>
    <name evidence="1" type="ORF">OOZ53_21875</name>
</gene>
<accession>A0ABT4VTI2</accession>
<protein>
    <submittedName>
        <fullName evidence="1">Type II toxin-antitoxin system RelE/ParE family toxin</fullName>
    </submittedName>
</protein>
<dbReference type="PIRSF" id="PIRSF039032">
    <property type="entry name" value="HigB-2"/>
    <property type="match status" value="1"/>
</dbReference>
<evidence type="ECO:0000313" key="2">
    <source>
        <dbReference type="Proteomes" id="UP001148313"/>
    </source>
</evidence>
<dbReference type="Proteomes" id="UP001148313">
    <property type="component" value="Unassembled WGS sequence"/>
</dbReference>
<keyword evidence="2" id="KW-1185">Reference proteome</keyword>
<organism evidence="1 2">
    <name type="scientific">Hoeflea poritis</name>
    <dbReference type="NCBI Taxonomy" id="2993659"/>
    <lineage>
        <taxon>Bacteria</taxon>
        <taxon>Pseudomonadati</taxon>
        <taxon>Pseudomonadota</taxon>
        <taxon>Alphaproteobacteria</taxon>
        <taxon>Hyphomicrobiales</taxon>
        <taxon>Rhizobiaceae</taxon>
        <taxon>Hoeflea</taxon>
    </lineage>
</organism>
<proteinExistence type="predicted"/>
<name>A0ABT4VTI2_9HYPH</name>
<sequence length="121" mass="13056">MQTVADAPLQAVVEAPSFRRTASAFLSEEEIQAVLLVLAANPFKGRLIKGAGGVRKVRIPAKGKGKSGGARVVYYWYSDDEPIHALLAYPKNQKTDLTPAEAKIVAEIAKQIAAEAKRKKP</sequence>
<dbReference type="EMBL" id="JAPJZH010000018">
    <property type="protein sequence ID" value="MDA4848022.1"/>
    <property type="molecule type" value="Genomic_DNA"/>
</dbReference>
<dbReference type="InterPro" id="IPR009387">
    <property type="entry name" value="HigB-2"/>
</dbReference>
<dbReference type="Pfam" id="PF06296">
    <property type="entry name" value="RelE"/>
    <property type="match status" value="1"/>
</dbReference>
<dbReference type="RefSeq" id="WP_271091867.1">
    <property type="nucleotide sequence ID" value="NZ_JAPJZH010000018.1"/>
</dbReference>
<evidence type="ECO:0000313" key="1">
    <source>
        <dbReference type="EMBL" id="MDA4848022.1"/>
    </source>
</evidence>